<protein>
    <recommendedName>
        <fullName evidence="7">ATP-binding cassette sub-family E member 1</fullName>
    </recommendedName>
</protein>
<dbReference type="InterPro" id="IPR003439">
    <property type="entry name" value="ABC_transporter-like_ATP-bd"/>
</dbReference>
<evidence type="ECO:0000313" key="5">
    <source>
        <dbReference type="EMBL" id="KAH9642703.1"/>
    </source>
</evidence>
<dbReference type="InterPro" id="IPR017900">
    <property type="entry name" value="4Fe4S_Fe_S_CS"/>
</dbReference>
<evidence type="ECO:0000259" key="3">
    <source>
        <dbReference type="PROSITE" id="PS50893"/>
    </source>
</evidence>
<dbReference type="SUPFAM" id="SSF52540">
    <property type="entry name" value="P-loop containing nucleoside triphosphate hydrolases"/>
    <property type="match status" value="2"/>
</dbReference>
<dbReference type="CDD" id="cd03236">
    <property type="entry name" value="ABC_RNaseL_inhibitor_domain1"/>
    <property type="match status" value="1"/>
</dbReference>
<organism evidence="5 6">
    <name type="scientific">Spodoptera exigua</name>
    <name type="common">Beet armyworm</name>
    <name type="synonym">Noctua fulgens</name>
    <dbReference type="NCBI Taxonomy" id="7107"/>
    <lineage>
        <taxon>Eukaryota</taxon>
        <taxon>Metazoa</taxon>
        <taxon>Ecdysozoa</taxon>
        <taxon>Arthropoda</taxon>
        <taxon>Hexapoda</taxon>
        <taxon>Insecta</taxon>
        <taxon>Pterygota</taxon>
        <taxon>Neoptera</taxon>
        <taxon>Endopterygota</taxon>
        <taxon>Lepidoptera</taxon>
        <taxon>Glossata</taxon>
        <taxon>Ditrysia</taxon>
        <taxon>Noctuoidea</taxon>
        <taxon>Noctuidae</taxon>
        <taxon>Amphipyrinae</taxon>
        <taxon>Spodoptera</taxon>
    </lineage>
</organism>
<dbReference type="InterPro" id="IPR034348">
    <property type="entry name" value="RLI_dom_1"/>
</dbReference>
<dbReference type="InterPro" id="IPR003593">
    <property type="entry name" value="AAA+_ATPase"/>
</dbReference>
<dbReference type="InterPro" id="IPR007209">
    <property type="entry name" value="RNaseL-inhib-like_metal-bd_dom"/>
</dbReference>
<dbReference type="Pfam" id="PF00037">
    <property type="entry name" value="Fer4"/>
    <property type="match status" value="1"/>
</dbReference>
<keyword evidence="1" id="KW-0547">Nucleotide-binding</keyword>
<dbReference type="PRINTS" id="PR01868">
    <property type="entry name" value="ABCEFAMILY"/>
</dbReference>
<dbReference type="PROSITE" id="PS50893">
    <property type="entry name" value="ABC_TRANSPORTER_2"/>
    <property type="match status" value="1"/>
</dbReference>
<dbReference type="PROSITE" id="PS00198">
    <property type="entry name" value="4FE4S_FER_1"/>
    <property type="match status" value="1"/>
</dbReference>
<comment type="caution">
    <text evidence="5">The sequence shown here is derived from an EMBL/GenBank/DDBJ whole genome shotgun (WGS) entry which is preliminary data.</text>
</comment>
<evidence type="ECO:0000259" key="4">
    <source>
        <dbReference type="PROSITE" id="PS51379"/>
    </source>
</evidence>
<name>A0A922MTN8_SPOEX</name>
<dbReference type="Proteomes" id="UP000814243">
    <property type="component" value="Unassembled WGS sequence"/>
</dbReference>
<accession>A0A922MTN8</accession>
<evidence type="ECO:0000256" key="1">
    <source>
        <dbReference type="ARBA" id="ARBA00022741"/>
    </source>
</evidence>
<keyword evidence="2" id="KW-0067">ATP-binding</keyword>
<dbReference type="NCBIfam" id="NF009945">
    <property type="entry name" value="PRK13409.1"/>
    <property type="match status" value="1"/>
</dbReference>
<dbReference type="FunFam" id="3.40.50.300:FF:000152">
    <property type="entry name" value="ATP-binding cassette, sub-family E, member 1"/>
    <property type="match status" value="1"/>
</dbReference>
<gene>
    <name evidence="5" type="ORF">HF086_002973</name>
</gene>
<dbReference type="AlphaFoldDB" id="A0A922MTN8"/>
<dbReference type="InterPro" id="IPR027417">
    <property type="entry name" value="P-loop_NTPase"/>
</dbReference>
<sequence>MSRNKHQEETDKLTRIAIVNADRCKPKRCRQECKKSCPVVRMGKLCIEVTPNDKIATISEELCIGCGICVKKCPFDAITIINIPSNLEKHTTHRYSKNSFKLHRLPIPRPGEVLGLVGQNGIGKSTALKILAGKQKPNLGRFADPPDWQEILSHFRGSELQNYFTKILEDDLKALIKPQYVDQIPKAVKGTVGQLLDKKDERKNQTEICKMLDLSHIRDREIAALSGGELQRFACAMVCIQNGDIFMFDEPSSYLDVKQRLNAARTIRSLIHPDKFIIVVEHDLSVLDYLSDFICCLYGVPGAYGVVTMPFSVREGINIFLDGFVPTENMRFRTESLVFKVAESATEEEIKRMNHYEYPEMSKLMGDFSLKVHPGEFSDSEILVLLGENGTGKTTFIRMLAGNLEPDEDVMKPMKIEEIMDQEVQNLSGGELQRVALVLCLGKPADVYLIDEPSAYLDSEQRLVAAKVIKRDPNNFRPRINKHASVKDIEQKRAGQYFFLED</sequence>
<proteinExistence type="predicted"/>
<reference evidence="5" key="1">
    <citation type="journal article" date="2021" name="G3 (Bethesda)">
        <title>Genome and transcriptome analysis of the beet armyworm Spodoptera exigua reveals targets for pest control. .</title>
        <authorList>
            <person name="Simon S."/>
            <person name="Breeschoten T."/>
            <person name="Jansen H.J."/>
            <person name="Dirks R.P."/>
            <person name="Schranz M.E."/>
            <person name="Ros V.I.D."/>
        </authorList>
    </citation>
    <scope>NUCLEOTIDE SEQUENCE</scope>
    <source>
        <strain evidence="5">TB_SE_WUR_2020</strain>
    </source>
</reference>
<dbReference type="Pfam" id="PF00005">
    <property type="entry name" value="ABC_tran"/>
    <property type="match status" value="2"/>
</dbReference>
<evidence type="ECO:0000256" key="2">
    <source>
        <dbReference type="ARBA" id="ARBA00022840"/>
    </source>
</evidence>
<evidence type="ECO:0008006" key="7">
    <source>
        <dbReference type="Google" id="ProtNLM"/>
    </source>
</evidence>
<dbReference type="PROSITE" id="PS51379">
    <property type="entry name" value="4FE4S_FER_2"/>
    <property type="match status" value="1"/>
</dbReference>
<dbReference type="GO" id="GO:0005524">
    <property type="term" value="F:ATP binding"/>
    <property type="evidence" value="ECO:0007669"/>
    <property type="project" value="UniProtKB-KW"/>
</dbReference>
<dbReference type="SUPFAM" id="SSF54862">
    <property type="entry name" value="4Fe-4S ferredoxins"/>
    <property type="match status" value="1"/>
</dbReference>
<dbReference type="InterPro" id="IPR013283">
    <property type="entry name" value="RLI1"/>
</dbReference>
<dbReference type="Gene3D" id="3.40.50.300">
    <property type="entry name" value="P-loop containing nucleotide triphosphate hydrolases"/>
    <property type="match status" value="3"/>
</dbReference>
<feature type="domain" description="4Fe-4S ferredoxin-type" evidence="4">
    <location>
        <begin position="54"/>
        <end position="83"/>
    </location>
</feature>
<dbReference type="GO" id="GO:0016887">
    <property type="term" value="F:ATP hydrolysis activity"/>
    <property type="evidence" value="ECO:0007669"/>
    <property type="project" value="InterPro"/>
</dbReference>
<dbReference type="SMART" id="SM00382">
    <property type="entry name" value="AAA"/>
    <property type="match status" value="2"/>
</dbReference>
<dbReference type="InterPro" id="IPR017896">
    <property type="entry name" value="4Fe4S_Fe-S-bd"/>
</dbReference>
<dbReference type="EMBL" id="JACEFF010000179">
    <property type="protein sequence ID" value="KAH9642703.1"/>
    <property type="molecule type" value="Genomic_DNA"/>
</dbReference>
<dbReference type="Pfam" id="PF04068">
    <property type="entry name" value="Fer4_RLI"/>
    <property type="match status" value="1"/>
</dbReference>
<evidence type="ECO:0000313" key="6">
    <source>
        <dbReference type="Proteomes" id="UP000814243"/>
    </source>
</evidence>
<dbReference type="PANTHER" id="PTHR19248">
    <property type="entry name" value="ATP-BINDING TRANSPORT PROTEIN-RELATED"/>
    <property type="match status" value="1"/>
</dbReference>
<feature type="domain" description="ABC transporter" evidence="3">
    <location>
        <begin position="78"/>
        <end position="323"/>
    </location>
</feature>